<dbReference type="STRING" id="1640674.SAMN05216323_101559"/>
<dbReference type="InterPro" id="IPR001387">
    <property type="entry name" value="Cro/C1-type_HTH"/>
</dbReference>
<dbReference type="InterPro" id="IPR010982">
    <property type="entry name" value="Lambda_DNA-bd_dom_sf"/>
</dbReference>
<dbReference type="Pfam" id="PF01381">
    <property type="entry name" value="HTH_3"/>
    <property type="match status" value="1"/>
</dbReference>
<name>A0A1G6IDK2_9BACT</name>
<dbReference type="EMBL" id="FMYP01000015">
    <property type="protein sequence ID" value="SDC04637.1"/>
    <property type="molecule type" value="Genomic_DNA"/>
</dbReference>
<organism evidence="2 3">
    <name type="scientific">Williamwhitmania taraxaci</name>
    <dbReference type="NCBI Taxonomy" id="1640674"/>
    <lineage>
        <taxon>Bacteria</taxon>
        <taxon>Pseudomonadati</taxon>
        <taxon>Bacteroidota</taxon>
        <taxon>Bacteroidia</taxon>
        <taxon>Bacteroidales</taxon>
        <taxon>Williamwhitmaniaceae</taxon>
        <taxon>Williamwhitmania</taxon>
    </lineage>
</organism>
<dbReference type="GO" id="GO:0003677">
    <property type="term" value="F:DNA binding"/>
    <property type="evidence" value="ECO:0007669"/>
    <property type="project" value="InterPro"/>
</dbReference>
<sequence>MCINEFVKEKRRQAGLTQQELAEKAGVGLRFVRELEQGKVTLRLDKVNQVLQLFGFQVGALPSPRNI</sequence>
<proteinExistence type="predicted"/>
<reference evidence="2 3" key="1">
    <citation type="submission" date="2016-09" db="EMBL/GenBank/DDBJ databases">
        <authorList>
            <person name="Capua I."/>
            <person name="De Benedictis P."/>
            <person name="Joannis T."/>
            <person name="Lombin L.H."/>
            <person name="Cattoli G."/>
        </authorList>
    </citation>
    <scope>NUCLEOTIDE SEQUENCE [LARGE SCALE GENOMIC DNA]</scope>
    <source>
        <strain evidence="2 3">A7P-90m</strain>
    </source>
</reference>
<dbReference type="SUPFAM" id="SSF47413">
    <property type="entry name" value="lambda repressor-like DNA-binding domains"/>
    <property type="match status" value="1"/>
</dbReference>
<dbReference type="CDD" id="cd00093">
    <property type="entry name" value="HTH_XRE"/>
    <property type="match status" value="1"/>
</dbReference>
<dbReference type="NCBIfam" id="TIGR03070">
    <property type="entry name" value="couple_hipB"/>
    <property type="match status" value="1"/>
</dbReference>
<keyword evidence="3" id="KW-1185">Reference proteome</keyword>
<dbReference type="Proteomes" id="UP000199452">
    <property type="component" value="Unassembled WGS sequence"/>
</dbReference>
<dbReference type="OrthoDB" id="1122334at2"/>
<evidence type="ECO:0000313" key="2">
    <source>
        <dbReference type="EMBL" id="SDC04637.1"/>
    </source>
</evidence>
<accession>A0A1G6IDK2</accession>
<dbReference type="PROSITE" id="PS50943">
    <property type="entry name" value="HTH_CROC1"/>
    <property type="match status" value="1"/>
</dbReference>
<gene>
    <name evidence="2" type="ORF">SAMN05216323_101559</name>
</gene>
<evidence type="ECO:0000259" key="1">
    <source>
        <dbReference type="PROSITE" id="PS50943"/>
    </source>
</evidence>
<evidence type="ECO:0000313" key="3">
    <source>
        <dbReference type="Proteomes" id="UP000199452"/>
    </source>
</evidence>
<dbReference type="RefSeq" id="WP_092436901.1">
    <property type="nucleotide sequence ID" value="NZ_FMYP01000015.1"/>
</dbReference>
<dbReference type="AlphaFoldDB" id="A0A1G6IDK2"/>
<dbReference type="InterPro" id="IPR017507">
    <property type="entry name" value="Tscrpt_reg_HipB-like"/>
</dbReference>
<feature type="domain" description="HTH cro/C1-type" evidence="1">
    <location>
        <begin position="7"/>
        <end position="61"/>
    </location>
</feature>
<dbReference type="SMART" id="SM00530">
    <property type="entry name" value="HTH_XRE"/>
    <property type="match status" value="1"/>
</dbReference>
<protein>
    <submittedName>
        <fullName evidence="2">Transcriptional regulator, y4mF family</fullName>
    </submittedName>
</protein>
<dbReference type="Gene3D" id="1.10.260.40">
    <property type="entry name" value="lambda repressor-like DNA-binding domains"/>
    <property type="match status" value="1"/>
</dbReference>